<evidence type="ECO:0000313" key="17">
    <source>
        <dbReference type="Proteomes" id="UP001162162"/>
    </source>
</evidence>
<dbReference type="GO" id="GO:0004497">
    <property type="term" value="F:monooxygenase activity"/>
    <property type="evidence" value="ECO:0007669"/>
    <property type="project" value="UniProtKB-KW"/>
</dbReference>
<organism evidence="16 17">
    <name type="scientific">Aromia moschata</name>
    <dbReference type="NCBI Taxonomy" id="1265417"/>
    <lineage>
        <taxon>Eukaryota</taxon>
        <taxon>Metazoa</taxon>
        <taxon>Ecdysozoa</taxon>
        <taxon>Arthropoda</taxon>
        <taxon>Hexapoda</taxon>
        <taxon>Insecta</taxon>
        <taxon>Pterygota</taxon>
        <taxon>Neoptera</taxon>
        <taxon>Endopterygota</taxon>
        <taxon>Coleoptera</taxon>
        <taxon>Polyphaga</taxon>
        <taxon>Cucujiformia</taxon>
        <taxon>Chrysomeloidea</taxon>
        <taxon>Cerambycidae</taxon>
        <taxon>Cerambycinae</taxon>
        <taxon>Callichromatini</taxon>
        <taxon>Aromia</taxon>
    </lineage>
</organism>
<evidence type="ECO:0000256" key="3">
    <source>
        <dbReference type="ARBA" id="ARBA00004406"/>
    </source>
</evidence>
<keyword evidence="12 15" id="KW-0472">Membrane</keyword>
<keyword evidence="11 14" id="KW-0503">Monooxygenase</keyword>
<accession>A0AAV8YKI8</accession>
<evidence type="ECO:0000256" key="9">
    <source>
        <dbReference type="ARBA" id="ARBA00023002"/>
    </source>
</evidence>
<dbReference type="InterPro" id="IPR002401">
    <property type="entry name" value="Cyt_P450_E_grp-I"/>
</dbReference>
<dbReference type="GO" id="GO:0005789">
    <property type="term" value="C:endoplasmic reticulum membrane"/>
    <property type="evidence" value="ECO:0007669"/>
    <property type="project" value="UniProtKB-SubCell"/>
</dbReference>
<feature type="binding site" description="axial binding residue" evidence="13">
    <location>
        <position position="443"/>
    </location>
    <ligand>
        <name>heme</name>
        <dbReference type="ChEBI" id="CHEBI:30413"/>
    </ligand>
    <ligandPart>
        <name>Fe</name>
        <dbReference type="ChEBI" id="CHEBI:18248"/>
    </ligandPart>
</feature>
<dbReference type="InterPro" id="IPR050476">
    <property type="entry name" value="Insect_CytP450_Detox"/>
</dbReference>
<dbReference type="PANTHER" id="PTHR24292:SF45">
    <property type="entry name" value="CYTOCHROME P450 6G1-RELATED"/>
    <property type="match status" value="1"/>
</dbReference>
<keyword evidence="6 13" id="KW-0479">Metal-binding</keyword>
<gene>
    <name evidence="16" type="ORF">NQ318_003753</name>
</gene>
<protein>
    <recommendedName>
        <fullName evidence="18">Cytochrome P450</fullName>
    </recommendedName>
</protein>
<comment type="cofactor">
    <cofactor evidence="1 13">
        <name>heme</name>
        <dbReference type="ChEBI" id="CHEBI:30413"/>
    </cofactor>
</comment>
<evidence type="ECO:0000256" key="14">
    <source>
        <dbReference type="RuleBase" id="RU000461"/>
    </source>
</evidence>
<keyword evidence="5 13" id="KW-0349">Heme</keyword>
<keyword evidence="10 13" id="KW-0408">Iron</keyword>
<dbReference type="PANTHER" id="PTHR24292">
    <property type="entry name" value="CYTOCHROME P450"/>
    <property type="match status" value="1"/>
</dbReference>
<dbReference type="EMBL" id="JAPWTK010000090">
    <property type="protein sequence ID" value="KAJ8951057.1"/>
    <property type="molecule type" value="Genomic_DNA"/>
</dbReference>
<evidence type="ECO:0000256" key="15">
    <source>
        <dbReference type="SAM" id="Phobius"/>
    </source>
</evidence>
<comment type="similarity">
    <text evidence="4 14">Belongs to the cytochrome P450 family.</text>
</comment>
<keyword evidence="15" id="KW-1133">Transmembrane helix</keyword>
<feature type="transmembrane region" description="Helical" evidence="15">
    <location>
        <begin position="6"/>
        <end position="26"/>
    </location>
</feature>
<dbReference type="Pfam" id="PF00067">
    <property type="entry name" value="p450"/>
    <property type="match status" value="1"/>
</dbReference>
<keyword evidence="17" id="KW-1185">Reference proteome</keyword>
<dbReference type="SUPFAM" id="SSF48264">
    <property type="entry name" value="Cytochrome P450"/>
    <property type="match status" value="1"/>
</dbReference>
<proteinExistence type="inferred from homology"/>
<evidence type="ECO:0000256" key="12">
    <source>
        <dbReference type="ARBA" id="ARBA00023136"/>
    </source>
</evidence>
<dbReference type="Gene3D" id="1.10.630.10">
    <property type="entry name" value="Cytochrome P450"/>
    <property type="match status" value="1"/>
</dbReference>
<dbReference type="GO" id="GO:0020037">
    <property type="term" value="F:heme binding"/>
    <property type="evidence" value="ECO:0007669"/>
    <property type="project" value="InterPro"/>
</dbReference>
<dbReference type="InterPro" id="IPR017972">
    <property type="entry name" value="Cyt_P450_CS"/>
</dbReference>
<evidence type="ECO:0000256" key="1">
    <source>
        <dbReference type="ARBA" id="ARBA00001971"/>
    </source>
</evidence>
<dbReference type="AlphaFoldDB" id="A0AAV8YKI8"/>
<dbReference type="CDD" id="cd11056">
    <property type="entry name" value="CYP6-like"/>
    <property type="match status" value="1"/>
</dbReference>
<evidence type="ECO:0000256" key="8">
    <source>
        <dbReference type="ARBA" id="ARBA00022848"/>
    </source>
</evidence>
<dbReference type="PRINTS" id="PR00463">
    <property type="entry name" value="EP450I"/>
</dbReference>
<keyword evidence="8" id="KW-0492">Microsome</keyword>
<dbReference type="GO" id="GO:0005506">
    <property type="term" value="F:iron ion binding"/>
    <property type="evidence" value="ECO:0007669"/>
    <property type="project" value="InterPro"/>
</dbReference>
<dbReference type="FunFam" id="1.10.630.10:FF:000042">
    <property type="entry name" value="Cytochrome P450"/>
    <property type="match status" value="1"/>
</dbReference>
<keyword evidence="9 14" id="KW-0560">Oxidoreductase</keyword>
<evidence type="ECO:0000313" key="16">
    <source>
        <dbReference type="EMBL" id="KAJ8951057.1"/>
    </source>
</evidence>
<comment type="subcellular location">
    <subcellularLocation>
        <location evidence="3">Endoplasmic reticulum membrane</location>
        <topology evidence="3">Peripheral membrane protein</topology>
    </subcellularLocation>
    <subcellularLocation>
        <location evidence="2">Microsome membrane</location>
        <topology evidence="2">Peripheral membrane protein</topology>
    </subcellularLocation>
</comment>
<dbReference type="PRINTS" id="PR00385">
    <property type="entry name" value="P450"/>
</dbReference>
<dbReference type="Proteomes" id="UP001162162">
    <property type="component" value="Unassembled WGS sequence"/>
</dbReference>
<keyword evidence="7" id="KW-0256">Endoplasmic reticulum</keyword>
<evidence type="ECO:0000256" key="4">
    <source>
        <dbReference type="ARBA" id="ARBA00010617"/>
    </source>
</evidence>
<reference evidence="16" key="1">
    <citation type="journal article" date="2023" name="Insect Mol. Biol.">
        <title>Genome sequencing provides insights into the evolution of gene families encoding plant cell wall-degrading enzymes in longhorned beetles.</title>
        <authorList>
            <person name="Shin N.R."/>
            <person name="Okamura Y."/>
            <person name="Kirsch R."/>
            <person name="Pauchet Y."/>
        </authorList>
    </citation>
    <scope>NUCLEOTIDE SEQUENCE</scope>
    <source>
        <strain evidence="16">AMC_N1</strain>
    </source>
</reference>
<evidence type="ECO:0000256" key="6">
    <source>
        <dbReference type="ARBA" id="ARBA00022723"/>
    </source>
</evidence>
<evidence type="ECO:0000256" key="7">
    <source>
        <dbReference type="ARBA" id="ARBA00022824"/>
    </source>
</evidence>
<evidence type="ECO:0000256" key="2">
    <source>
        <dbReference type="ARBA" id="ARBA00004174"/>
    </source>
</evidence>
<evidence type="ECO:0000256" key="5">
    <source>
        <dbReference type="ARBA" id="ARBA00022617"/>
    </source>
</evidence>
<dbReference type="InterPro" id="IPR001128">
    <property type="entry name" value="Cyt_P450"/>
</dbReference>
<evidence type="ECO:0000256" key="11">
    <source>
        <dbReference type="ARBA" id="ARBA00023033"/>
    </source>
</evidence>
<keyword evidence="15" id="KW-0812">Transmembrane</keyword>
<evidence type="ECO:0000256" key="10">
    <source>
        <dbReference type="ARBA" id="ARBA00023004"/>
    </source>
</evidence>
<dbReference type="InterPro" id="IPR036396">
    <property type="entry name" value="Cyt_P450_sf"/>
</dbReference>
<dbReference type="GO" id="GO:0016705">
    <property type="term" value="F:oxidoreductase activity, acting on paired donors, with incorporation or reduction of molecular oxygen"/>
    <property type="evidence" value="ECO:0007669"/>
    <property type="project" value="InterPro"/>
</dbReference>
<name>A0AAV8YKI8_9CUCU</name>
<evidence type="ECO:0008006" key="18">
    <source>
        <dbReference type="Google" id="ProtNLM"/>
    </source>
</evidence>
<comment type="caution">
    <text evidence="16">The sequence shown here is derived from an EMBL/GenBank/DDBJ whole genome shotgun (WGS) entry which is preliminary data.</text>
</comment>
<evidence type="ECO:0000256" key="13">
    <source>
        <dbReference type="PIRSR" id="PIRSR602401-1"/>
    </source>
</evidence>
<dbReference type="PROSITE" id="PS00086">
    <property type="entry name" value="CYTOCHROME_P450"/>
    <property type="match status" value="1"/>
</dbReference>
<sequence length="505" mass="59136">MFITSFWSVDILLLFVAIFFLLYGYCVRNLDYWRKKGVFHLKPIPFFGNAYDLCTFKINMGEWFGSIYESVKEPFVGVFIFDQPYLIVNSPQLIREILIKDFSSFSDRTVLSPDHDKLFSSMIFVQKGPEWKTVRSKMSPVFSTSKLRHMFDIINDAALDMNKYLRKNQNQLDAKEICSKYSTDVIAICAFAIKAYSFEDEDAAFRNVGRQLFDFKWRNAIVQSLYFFGQKWVNLLQLNFFDSWTKKFLTSAFWEAIRKREETKVARNDIIDVIINMRQNKELCKEINFEGDTVVAQAMQFFTAGFETTSSIMAFTLYELSLFPDKQNELRKEILDNIKKNNGITYDGMHEMKYLDMCVMETLRMFPPLPFLDRRCIVDYKIPGTNVVIDKGTPIFIPMMGLHYDEKFFSNPKEYNPERWINKNSYNVNGLYYIPFGDGPRTCIGQRFGTLATKLGLVHIISQFTVESTPDTPQSLEFEPRCFLLKAKEELYLKFKDICHGCKEV</sequence>